<evidence type="ECO:0000313" key="3">
    <source>
        <dbReference type="Proteomes" id="UP000006443"/>
    </source>
</evidence>
<keyword evidence="3" id="KW-1185">Reference proteome</keyword>
<comment type="caution">
    <text evidence="2">The sequence shown here is derived from an EMBL/GenBank/DDBJ whole genome shotgun (WGS) entry which is preliminary data.</text>
</comment>
<gene>
    <name evidence="2" type="ORF">DealDRAFT_3062</name>
</gene>
<dbReference type="STRING" id="555088.DealDRAFT_3062"/>
<protein>
    <submittedName>
        <fullName evidence="2">PilT protein domain protein</fullName>
    </submittedName>
</protein>
<dbReference type="PANTHER" id="PTHR36173:SF2">
    <property type="entry name" value="RIBONUCLEASE VAPC16"/>
    <property type="match status" value="1"/>
</dbReference>
<dbReference type="Proteomes" id="UP000006443">
    <property type="component" value="Unassembled WGS sequence"/>
</dbReference>
<dbReference type="EMBL" id="ACJM01000026">
    <property type="protein sequence ID" value="EEG76075.1"/>
    <property type="molecule type" value="Genomic_DNA"/>
</dbReference>
<dbReference type="RefSeq" id="WP_008519098.1">
    <property type="nucleotide sequence ID" value="NZ_ACJM01000026.1"/>
</dbReference>
<dbReference type="Pfam" id="PF01850">
    <property type="entry name" value="PIN"/>
    <property type="match status" value="1"/>
</dbReference>
<evidence type="ECO:0000259" key="1">
    <source>
        <dbReference type="Pfam" id="PF01850"/>
    </source>
</evidence>
<dbReference type="CDD" id="cd09872">
    <property type="entry name" value="PIN_Sll0205-like"/>
    <property type="match status" value="1"/>
</dbReference>
<dbReference type="InterPro" id="IPR041705">
    <property type="entry name" value="PIN_Sll0205"/>
</dbReference>
<dbReference type="Gene3D" id="3.40.50.1010">
    <property type="entry name" value="5'-nuclease"/>
    <property type="match status" value="1"/>
</dbReference>
<dbReference type="InterPro" id="IPR052919">
    <property type="entry name" value="TA_system_RNase"/>
</dbReference>
<dbReference type="SUPFAM" id="SSF88723">
    <property type="entry name" value="PIN domain-like"/>
    <property type="match status" value="1"/>
</dbReference>
<dbReference type="eggNOG" id="COG3744">
    <property type="taxonomic scope" value="Bacteria"/>
</dbReference>
<dbReference type="AlphaFoldDB" id="C0GKQ3"/>
<dbReference type="InterPro" id="IPR029060">
    <property type="entry name" value="PIN-like_dom_sf"/>
</dbReference>
<proteinExistence type="predicted"/>
<reference evidence="2 3" key="1">
    <citation type="submission" date="2009-02" db="EMBL/GenBank/DDBJ databases">
        <title>Sequencing of the draft genome and assembly of Dethiobacter alkaliphilus AHT 1.</title>
        <authorList>
            <consortium name="US DOE Joint Genome Institute (JGI-PGF)"/>
            <person name="Lucas S."/>
            <person name="Copeland A."/>
            <person name="Lapidus A."/>
            <person name="Glavina del Rio T."/>
            <person name="Dalin E."/>
            <person name="Tice H."/>
            <person name="Bruce D."/>
            <person name="Goodwin L."/>
            <person name="Pitluck S."/>
            <person name="Larimer F."/>
            <person name="Land M.L."/>
            <person name="Hauser L."/>
            <person name="Muyzer G."/>
        </authorList>
    </citation>
    <scope>NUCLEOTIDE SEQUENCE [LARGE SCALE GENOMIC DNA]</scope>
    <source>
        <strain evidence="2 3">AHT 1</strain>
    </source>
</reference>
<dbReference type="OrthoDB" id="9798990at2"/>
<accession>C0GKQ3</accession>
<dbReference type="PANTHER" id="PTHR36173">
    <property type="entry name" value="RIBONUCLEASE VAPC16-RELATED"/>
    <property type="match status" value="1"/>
</dbReference>
<name>C0GKQ3_DETAL</name>
<sequence>MKALLDTHAFLWWITDDNELSPHARNIISDRNTELFLSVASGWEIAIKAGLEKIQIPHHNILSFITEQLAFNAITPLPVQMNHACHTANLPLHHRDPFDRLLIAQAQLENLPIITADSLFKEYDVTLIW</sequence>
<organism evidence="2 3">
    <name type="scientific">Dethiobacter alkaliphilus AHT 1</name>
    <dbReference type="NCBI Taxonomy" id="555088"/>
    <lineage>
        <taxon>Bacteria</taxon>
        <taxon>Bacillati</taxon>
        <taxon>Bacillota</taxon>
        <taxon>Dethiobacteria</taxon>
        <taxon>Dethiobacterales</taxon>
        <taxon>Dethiobacteraceae</taxon>
        <taxon>Dethiobacter</taxon>
    </lineage>
</organism>
<evidence type="ECO:0000313" key="2">
    <source>
        <dbReference type="EMBL" id="EEG76075.1"/>
    </source>
</evidence>
<dbReference type="InterPro" id="IPR002716">
    <property type="entry name" value="PIN_dom"/>
</dbReference>
<feature type="domain" description="PIN" evidence="1">
    <location>
        <begin position="4"/>
        <end position="124"/>
    </location>
</feature>